<gene>
    <name evidence="21" type="ORF">ACEWY4_020055</name>
</gene>
<comment type="catalytic activity">
    <reaction evidence="18">
        <text>(R)-5-phosphomevalonate + ATP = (R)-5-diphosphomevalonate + ADP</text>
        <dbReference type="Rhea" id="RHEA:16341"/>
        <dbReference type="ChEBI" id="CHEBI:30616"/>
        <dbReference type="ChEBI" id="CHEBI:57557"/>
        <dbReference type="ChEBI" id="CHEBI:58146"/>
        <dbReference type="ChEBI" id="CHEBI:456216"/>
        <dbReference type="EC" id="2.7.4.2"/>
    </reaction>
    <physiologicalReaction direction="left-to-right" evidence="18">
        <dbReference type="Rhea" id="RHEA:16342"/>
    </physiologicalReaction>
    <physiologicalReaction direction="right-to-left" evidence="18">
        <dbReference type="Rhea" id="RHEA:16343"/>
    </physiologicalReaction>
</comment>
<dbReference type="Gene3D" id="3.40.50.300">
    <property type="entry name" value="P-loop containing nucleotide triphosphate hydrolases"/>
    <property type="match status" value="1"/>
</dbReference>
<keyword evidence="13" id="KW-0756">Sterol biosynthesis</keyword>
<keyword evidence="12" id="KW-0752">Steroid biosynthesis</keyword>
<evidence type="ECO:0000256" key="4">
    <source>
        <dbReference type="ARBA" id="ARBA00022490"/>
    </source>
</evidence>
<comment type="caution">
    <text evidence="21">The sequence shown here is derived from an EMBL/GenBank/DDBJ whole genome shotgun (WGS) entry which is preliminary data.</text>
</comment>
<keyword evidence="5" id="KW-0444">Lipid biosynthesis</keyword>
<feature type="binding site" evidence="20">
    <location>
        <position position="139"/>
    </location>
    <ligand>
        <name>ATP</name>
        <dbReference type="ChEBI" id="CHEBI:30616"/>
    </ligand>
</feature>
<comment type="subcellular location">
    <subcellularLocation>
        <location evidence="1">Cytoplasm</location>
        <location evidence="1">Cytosol</location>
    </subcellularLocation>
</comment>
<sequence>MSTTNPLLILIFSGKRKSGKDYVTDLIQKRLGAEVCCILRLSGPLKEQYAKEHGLDYSELLGAGKYKEHYRADMIQWGERKREQDPGFFCRLAIREARQPVWIISDARRMSDLQWFWREFPQHCRCVRVEASVRTRLQRGWTFTPGIDDAESECGLDQGVQFDWIINNDGDDNVLNEQLRGLLALAKEKSGDNMDQRTVTVNG</sequence>
<evidence type="ECO:0000256" key="19">
    <source>
        <dbReference type="ARBA" id="ARBA00057619"/>
    </source>
</evidence>
<dbReference type="GO" id="GO:0006695">
    <property type="term" value="P:cholesterol biosynthetic process"/>
    <property type="evidence" value="ECO:0007669"/>
    <property type="project" value="UniProtKB-KW"/>
</dbReference>
<keyword evidence="16" id="KW-0753">Steroid metabolism</keyword>
<dbReference type="EMBL" id="JBHFQA010000017">
    <property type="protein sequence ID" value="KAL2084537.1"/>
    <property type="molecule type" value="Genomic_DNA"/>
</dbReference>
<keyword evidence="22" id="KW-1185">Reference proteome</keyword>
<keyword evidence="14" id="KW-0443">Lipid metabolism</keyword>
<evidence type="ECO:0000256" key="11">
    <source>
        <dbReference type="ARBA" id="ARBA00022840"/>
    </source>
</evidence>
<proteinExistence type="predicted"/>
<dbReference type="EC" id="2.7.4.2" evidence="3"/>
<keyword evidence="15" id="KW-1207">Sterol metabolism</keyword>
<dbReference type="PANTHER" id="PTHR13101">
    <property type="entry name" value="PHOSPHOMEVALONATE KINASE"/>
    <property type="match status" value="1"/>
</dbReference>
<protein>
    <recommendedName>
        <fullName evidence="17">Phosphomevalonate kinase</fullName>
        <ecNumber evidence="3">2.7.4.2</ecNumber>
    </recommendedName>
</protein>
<dbReference type="Proteomes" id="UP001591681">
    <property type="component" value="Unassembled WGS sequence"/>
</dbReference>
<evidence type="ECO:0000256" key="6">
    <source>
        <dbReference type="ARBA" id="ARBA00022548"/>
    </source>
</evidence>
<dbReference type="InterPro" id="IPR027417">
    <property type="entry name" value="P-loop_NTPase"/>
</dbReference>
<name>A0ABD1JBU7_9TELE</name>
<evidence type="ECO:0000256" key="12">
    <source>
        <dbReference type="ARBA" id="ARBA00022955"/>
    </source>
</evidence>
<dbReference type="PANTHER" id="PTHR13101:SF1">
    <property type="entry name" value="PHOSPHOMEVALONATE KINASE"/>
    <property type="match status" value="1"/>
</dbReference>
<keyword evidence="9" id="KW-0418">Kinase</keyword>
<dbReference type="FunFam" id="3.40.50.300:FF:001026">
    <property type="entry name" value="Phosphomevalonate kinase"/>
    <property type="match status" value="1"/>
</dbReference>
<evidence type="ECO:0000256" key="2">
    <source>
        <dbReference type="ARBA" id="ARBA00005017"/>
    </source>
</evidence>
<evidence type="ECO:0000313" key="22">
    <source>
        <dbReference type="Proteomes" id="UP001591681"/>
    </source>
</evidence>
<comment type="function">
    <text evidence="19">Catalyzes the reversible ATP-dependent phosphorylation of mevalonate 5-phosphate to produce mevalonate diphosphate and ADP, a key step in the mevalonic acid mediated biosynthesis of isopentenyl diphosphate and other polyisoprenoid metabolites.</text>
</comment>
<dbReference type="PIRSF" id="PIRSF036639">
    <property type="entry name" value="PMK_anim"/>
    <property type="match status" value="1"/>
</dbReference>
<evidence type="ECO:0000256" key="14">
    <source>
        <dbReference type="ARBA" id="ARBA00023098"/>
    </source>
</evidence>
<evidence type="ECO:0000256" key="18">
    <source>
        <dbReference type="ARBA" id="ARBA00051752"/>
    </source>
</evidence>
<evidence type="ECO:0000256" key="1">
    <source>
        <dbReference type="ARBA" id="ARBA00004514"/>
    </source>
</evidence>
<evidence type="ECO:0000256" key="17">
    <source>
        <dbReference type="ARBA" id="ARBA00034549"/>
    </source>
</evidence>
<dbReference type="SUPFAM" id="SSF52540">
    <property type="entry name" value="P-loop containing nucleoside triphosphate hydrolases"/>
    <property type="match status" value="1"/>
</dbReference>
<keyword evidence="4" id="KW-0963">Cytoplasm</keyword>
<accession>A0ABD1JBU7</accession>
<evidence type="ECO:0000256" key="7">
    <source>
        <dbReference type="ARBA" id="ARBA00022679"/>
    </source>
</evidence>
<feature type="binding site" evidence="20">
    <location>
        <position position="168"/>
    </location>
    <ligand>
        <name>substrate</name>
    </ligand>
</feature>
<dbReference type="AlphaFoldDB" id="A0ABD1JBU7"/>
<keyword evidence="7" id="KW-0808">Transferase</keyword>
<feature type="binding site" evidence="20">
    <location>
        <begin position="15"/>
        <end position="21"/>
    </location>
    <ligand>
        <name>ATP</name>
        <dbReference type="ChEBI" id="CHEBI:30616"/>
    </ligand>
</feature>
<keyword evidence="6" id="KW-0153">Cholesterol metabolism</keyword>
<evidence type="ECO:0000256" key="20">
    <source>
        <dbReference type="PIRSR" id="PIRSR036639-1"/>
    </source>
</evidence>
<evidence type="ECO:0000256" key="3">
    <source>
        <dbReference type="ARBA" id="ARBA00012958"/>
    </source>
</evidence>
<evidence type="ECO:0000256" key="15">
    <source>
        <dbReference type="ARBA" id="ARBA00023166"/>
    </source>
</evidence>
<dbReference type="NCBIfam" id="TIGR01223">
    <property type="entry name" value="Pmev_kin_anim"/>
    <property type="match status" value="1"/>
</dbReference>
<comment type="pathway">
    <text evidence="2">Isoprenoid biosynthesis; isopentenyl diphosphate biosynthesis via mevalonate pathway; isopentenyl diphosphate from (R)-mevalonate: step 2/3.</text>
</comment>
<evidence type="ECO:0000256" key="13">
    <source>
        <dbReference type="ARBA" id="ARBA00023011"/>
    </source>
</evidence>
<dbReference type="GO" id="GO:0005524">
    <property type="term" value="F:ATP binding"/>
    <property type="evidence" value="ECO:0007669"/>
    <property type="project" value="UniProtKB-KW"/>
</dbReference>
<evidence type="ECO:0000313" key="21">
    <source>
        <dbReference type="EMBL" id="KAL2084537.1"/>
    </source>
</evidence>
<evidence type="ECO:0000256" key="8">
    <source>
        <dbReference type="ARBA" id="ARBA00022741"/>
    </source>
</evidence>
<evidence type="ECO:0000256" key="9">
    <source>
        <dbReference type="ARBA" id="ARBA00022777"/>
    </source>
</evidence>
<keyword evidence="11 20" id="KW-0067">ATP-binding</keyword>
<feature type="binding site" evidence="20">
    <location>
        <position position="178"/>
    </location>
    <ligand>
        <name>ATP</name>
        <dbReference type="ChEBI" id="CHEBI:30616"/>
    </ligand>
</feature>
<dbReference type="GO" id="GO:0004631">
    <property type="term" value="F:phosphomevalonate kinase activity"/>
    <property type="evidence" value="ECO:0007669"/>
    <property type="project" value="UniProtKB-EC"/>
</dbReference>
<dbReference type="InterPro" id="IPR005919">
    <property type="entry name" value="Pmev_kin_anim"/>
</dbReference>
<evidence type="ECO:0000256" key="5">
    <source>
        <dbReference type="ARBA" id="ARBA00022516"/>
    </source>
</evidence>
<reference evidence="21 22" key="1">
    <citation type="submission" date="2024-09" db="EMBL/GenBank/DDBJ databases">
        <title>A chromosome-level genome assembly of Gray's grenadier anchovy, Coilia grayii.</title>
        <authorList>
            <person name="Fu Z."/>
        </authorList>
    </citation>
    <scope>NUCLEOTIDE SEQUENCE [LARGE SCALE GENOMIC DNA]</scope>
    <source>
        <strain evidence="21">G4</strain>
        <tissue evidence="21">Muscle</tissue>
    </source>
</reference>
<evidence type="ECO:0000256" key="16">
    <source>
        <dbReference type="ARBA" id="ARBA00023221"/>
    </source>
</evidence>
<evidence type="ECO:0000256" key="10">
    <source>
        <dbReference type="ARBA" id="ARBA00022778"/>
    </source>
</evidence>
<organism evidence="21 22">
    <name type="scientific">Coilia grayii</name>
    <name type="common">Gray's grenadier anchovy</name>
    <dbReference type="NCBI Taxonomy" id="363190"/>
    <lineage>
        <taxon>Eukaryota</taxon>
        <taxon>Metazoa</taxon>
        <taxon>Chordata</taxon>
        <taxon>Craniata</taxon>
        <taxon>Vertebrata</taxon>
        <taxon>Euteleostomi</taxon>
        <taxon>Actinopterygii</taxon>
        <taxon>Neopterygii</taxon>
        <taxon>Teleostei</taxon>
        <taxon>Clupei</taxon>
        <taxon>Clupeiformes</taxon>
        <taxon>Clupeoidei</taxon>
        <taxon>Engraulidae</taxon>
        <taxon>Coilinae</taxon>
        <taxon>Coilia</taxon>
    </lineage>
</organism>
<keyword evidence="8 20" id="KW-0547">Nucleotide-binding</keyword>
<dbReference type="Pfam" id="PF04275">
    <property type="entry name" value="P-mevalo_kinase"/>
    <property type="match status" value="1"/>
</dbReference>
<dbReference type="GO" id="GO:0005829">
    <property type="term" value="C:cytosol"/>
    <property type="evidence" value="ECO:0007669"/>
    <property type="project" value="UniProtKB-SubCell"/>
</dbReference>
<keyword evidence="10" id="KW-0152">Cholesterol biosynthesis</keyword>